<evidence type="ECO:0000313" key="15">
    <source>
        <dbReference type="Proteomes" id="UP001302126"/>
    </source>
</evidence>
<feature type="compositionally biased region" description="Low complexity" evidence="11">
    <location>
        <begin position="505"/>
        <end position="516"/>
    </location>
</feature>
<dbReference type="SUPFAM" id="SSF52343">
    <property type="entry name" value="Ferredoxin reductase-like, C-terminal NADP-linked domain"/>
    <property type="match status" value="1"/>
</dbReference>
<evidence type="ECO:0000259" key="13">
    <source>
        <dbReference type="PROSITE" id="PS51384"/>
    </source>
</evidence>
<dbReference type="Pfam" id="PF01794">
    <property type="entry name" value="Ferric_reduct"/>
    <property type="match status" value="1"/>
</dbReference>
<dbReference type="EMBL" id="MU864355">
    <property type="protein sequence ID" value="KAK4192196.1"/>
    <property type="molecule type" value="Genomic_DNA"/>
</dbReference>
<dbReference type="Proteomes" id="UP001302126">
    <property type="component" value="Unassembled WGS sequence"/>
</dbReference>
<dbReference type="InterPro" id="IPR039261">
    <property type="entry name" value="FNR_nucleotide-bd"/>
</dbReference>
<keyword evidence="4 12" id="KW-0812">Transmembrane</keyword>
<sequence>MGWPYHFVDLSEPEKQVRRATLAKYALAAELSDLFPAAIILLFWLGKWVFKSREETSGGYAAIPSSPLKKKKRQDGGGAALDVRLRKVKWWLGEDVVVSGSVLGQRDQWIVGLIWLTWLLVLSVLETDGDYLHLTKRFGLIAVSQYPLQYILALKSLNPFSYLLQTGHEHVNRWHRVMSRITTALLYLHMAFYLAFFVMTNRLYRLGAPVVAAGVVAFFLLNLMITTALRPLRKFSYRLFFVIHLISAIAIPILILIHATPARGFAIQTLVAFFVDLISRKMDTVTAHATFETIPGTNLIKVSATIPHRKINRFRGNPGSHIYLSLPAAARHSSDPTSISHLLFEFLFNPFTVASAEEGHNSEPTLTLVARHSGGPMTAALGRYARAAKPITNNTGSIRNEDKIPLNIEGPYGAVTHFPHFSSGDFDRILLVAGGVGATFTVPLYRSIINENPSARVQMIWAIRDAGDATWAFTSAGGDAQSILNDDNVQIFITGNTPEPERAARSSSSRTRLSAGAEGGGSSGSDAGDIGGSSNEVEMNAMYRDRRRGKYTSQHNRKRPDLKQIVDDLFKFGQEERVAVLVCGPREMASELREHVGFWVDRGRSVWWHKEGFGF</sequence>
<dbReference type="InterPro" id="IPR051410">
    <property type="entry name" value="Ferric/Cupric_Reductase"/>
</dbReference>
<evidence type="ECO:0000256" key="10">
    <source>
        <dbReference type="ARBA" id="ARBA00023180"/>
    </source>
</evidence>
<dbReference type="Gene3D" id="3.40.50.80">
    <property type="entry name" value="Nucleotide-binding domain of ferredoxin-NADP reductase (FNR) module"/>
    <property type="match status" value="1"/>
</dbReference>
<dbReference type="SFLD" id="SFLDG01168">
    <property type="entry name" value="Ferric_reductase_subgroup_(FRE"/>
    <property type="match status" value="1"/>
</dbReference>
<evidence type="ECO:0000256" key="6">
    <source>
        <dbReference type="ARBA" id="ARBA00022989"/>
    </source>
</evidence>
<dbReference type="InterPro" id="IPR017927">
    <property type="entry name" value="FAD-bd_FR_type"/>
</dbReference>
<feature type="transmembrane region" description="Helical" evidence="12">
    <location>
        <begin position="181"/>
        <end position="200"/>
    </location>
</feature>
<dbReference type="PROSITE" id="PS51384">
    <property type="entry name" value="FAD_FR"/>
    <property type="match status" value="1"/>
</dbReference>
<keyword evidence="15" id="KW-1185">Reference proteome</keyword>
<keyword evidence="5" id="KW-0249">Electron transport</keyword>
<dbReference type="CDD" id="cd06186">
    <property type="entry name" value="NOX_Duox_like_FAD_NADP"/>
    <property type="match status" value="1"/>
</dbReference>
<dbReference type="InterPro" id="IPR013130">
    <property type="entry name" value="Fe3_Rdtase_TM_dom"/>
</dbReference>
<evidence type="ECO:0000256" key="3">
    <source>
        <dbReference type="ARBA" id="ARBA00022448"/>
    </source>
</evidence>
<name>A0AAN6X2T6_9PEZI</name>
<feature type="transmembrane region" description="Helical" evidence="12">
    <location>
        <begin position="237"/>
        <end position="259"/>
    </location>
</feature>
<evidence type="ECO:0000256" key="4">
    <source>
        <dbReference type="ARBA" id="ARBA00022692"/>
    </source>
</evidence>
<dbReference type="GO" id="GO:0005886">
    <property type="term" value="C:plasma membrane"/>
    <property type="evidence" value="ECO:0007669"/>
    <property type="project" value="TreeGrafter"/>
</dbReference>
<keyword evidence="9 12" id="KW-0472">Membrane</keyword>
<evidence type="ECO:0000256" key="5">
    <source>
        <dbReference type="ARBA" id="ARBA00022982"/>
    </source>
</evidence>
<dbReference type="InterPro" id="IPR013112">
    <property type="entry name" value="FAD-bd_8"/>
</dbReference>
<gene>
    <name evidence="14" type="ORF">QBC35DRAFT_243282</name>
</gene>
<dbReference type="Pfam" id="PF08022">
    <property type="entry name" value="FAD_binding_8"/>
    <property type="match status" value="1"/>
</dbReference>
<evidence type="ECO:0000256" key="9">
    <source>
        <dbReference type="ARBA" id="ARBA00023136"/>
    </source>
</evidence>
<organism evidence="14 15">
    <name type="scientific">Podospora australis</name>
    <dbReference type="NCBI Taxonomy" id="1536484"/>
    <lineage>
        <taxon>Eukaryota</taxon>
        <taxon>Fungi</taxon>
        <taxon>Dikarya</taxon>
        <taxon>Ascomycota</taxon>
        <taxon>Pezizomycotina</taxon>
        <taxon>Sordariomycetes</taxon>
        <taxon>Sordariomycetidae</taxon>
        <taxon>Sordariales</taxon>
        <taxon>Podosporaceae</taxon>
        <taxon>Podospora</taxon>
    </lineage>
</organism>
<reference evidence="14" key="2">
    <citation type="submission" date="2023-05" db="EMBL/GenBank/DDBJ databases">
        <authorList>
            <consortium name="Lawrence Berkeley National Laboratory"/>
            <person name="Steindorff A."/>
            <person name="Hensen N."/>
            <person name="Bonometti L."/>
            <person name="Westerberg I."/>
            <person name="Brannstrom I.O."/>
            <person name="Guillou S."/>
            <person name="Cros-Aarteil S."/>
            <person name="Calhoun S."/>
            <person name="Haridas S."/>
            <person name="Kuo A."/>
            <person name="Mondo S."/>
            <person name="Pangilinan J."/>
            <person name="Riley R."/>
            <person name="Labutti K."/>
            <person name="Andreopoulos B."/>
            <person name="Lipzen A."/>
            <person name="Chen C."/>
            <person name="Yanf M."/>
            <person name="Daum C."/>
            <person name="Ng V."/>
            <person name="Clum A."/>
            <person name="Ohm R."/>
            <person name="Martin F."/>
            <person name="Silar P."/>
            <person name="Natvig D."/>
            <person name="Lalanne C."/>
            <person name="Gautier V."/>
            <person name="Ament-Velasquez S.L."/>
            <person name="Kruys A."/>
            <person name="Hutchinson M.I."/>
            <person name="Powell A.J."/>
            <person name="Barry K."/>
            <person name="Miller A.N."/>
            <person name="Grigoriev I.V."/>
            <person name="Debuchy R."/>
            <person name="Gladieux P."/>
            <person name="Thoren M.H."/>
            <person name="Johannesson H."/>
        </authorList>
    </citation>
    <scope>NUCLEOTIDE SEQUENCE</scope>
    <source>
        <strain evidence="14">PSN309</strain>
    </source>
</reference>
<dbReference type="AlphaFoldDB" id="A0AAN6X2T6"/>
<dbReference type="SFLD" id="SFLDS00052">
    <property type="entry name" value="Ferric_Reductase_Domain"/>
    <property type="match status" value="1"/>
</dbReference>
<dbReference type="Pfam" id="PF08030">
    <property type="entry name" value="NAD_binding_6"/>
    <property type="match status" value="1"/>
</dbReference>
<dbReference type="GO" id="GO:0006826">
    <property type="term" value="P:iron ion transport"/>
    <property type="evidence" value="ECO:0007669"/>
    <property type="project" value="TreeGrafter"/>
</dbReference>
<feature type="compositionally biased region" description="Low complexity" evidence="11">
    <location>
        <begin position="524"/>
        <end position="534"/>
    </location>
</feature>
<protein>
    <submittedName>
        <fullName evidence="14">Ferric/cupric reductase transmembrane component 2</fullName>
    </submittedName>
</protein>
<dbReference type="GO" id="GO:0015677">
    <property type="term" value="P:copper ion import"/>
    <property type="evidence" value="ECO:0007669"/>
    <property type="project" value="TreeGrafter"/>
</dbReference>
<keyword evidence="7" id="KW-0560">Oxidoreductase</keyword>
<evidence type="ECO:0000313" key="14">
    <source>
        <dbReference type="EMBL" id="KAK4192196.1"/>
    </source>
</evidence>
<accession>A0AAN6X2T6</accession>
<evidence type="ECO:0000256" key="2">
    <source>
        <dbReference type="ARBA" id="ARBA00006278"/>
    </source>
</evidence>
<dbReference type="PANTHER" id="PTHR32361">
    <property type="entry name" value="FERRIC/CUPRIC REDUCTASE TRANSMEMBRANE COMPONENT"/>
    <property type="match status" value="1"/>
</dbReference>
<evidence type="ECO:0000256" key="8">
    <source>
        <dbReference type="ARBA" id="ARBA00023065"/>
    </source>
</evidence>
<evidence type="ECO:0000256" key="7">
    <source>
        <dbReference type="ARBA" id="ARBA00023002"/>
    </source>
</evidence>
<proteinExistence type="inferred from homology"/>
<keyword evidence="3" id="KW-0813">Transport</keyword>
<dbReference type="GO" id="GO:0000293">
    <property type="term" value="F:ferric-chelate reductase activity"/>
    <property type="evidence" value="ECO:0007669"/>
    <property type="project" value="UniProtKB-ARBA"/>
</dbReference>
<comment type="similarity">
    <text evidence="2">Belongs to the ferric reductase (FRE) family.</text>
</comment>
<feature type="region of interest" description="Disordered" evidence="11">
    <location>
        <begin position="493"/>
        <end position="535"/>
    </location>
</feature>
<comment type="subcellular location">
    <subcellularLocation>
        <location evidence="1">Membrane</location>
        <topology evidence="1">Multi-pass membrane protein</topology>
    </subcellularLocation>
</comment>
<keyword evidence="6 12" id="KW-1133">Transmembrane helix</keyword>
<evidence type="ECO:0000256" key="11">
    <source>
        <dbReference type="SAM" id="MobiDB-lite"/>
    </source>
</evidence>
<feature type="domain" description="FAD-binding FR-type" evidence="13">
    <location>
        <begin position="278"/>
        <end position="418"/>
    </location>
</feature>
<dbReference type="GO" id="GO:0006879">
    <property type="term" value="P:intracellular iron ion homeostasis"/>
    <property type="evidence" value="ECO:0007669"/>
    <property type="project" value="TreeGrafter"/>
</dbReference>
<evidence type="ECO:0000256" key="1">
    <source>
        <dbReference type="ARBA" id="ARBA00004141"/>
    </source>
</evidence>
<comment type="caution">
    <text evidence="14">The sequence shown here is derived from an EMBL/GenBank/DDBJ whole genome shotgun (WGS) entry which is preliminary data.</text>
</comment>
<evidence type="ECO:0000256" key="12">
    <source>
        <dbReference type="SAM" id="Phobius"/>
    </source>
</evidence>
<keyword evidence="8" id="KW-0406">Ion transport</keyword>
<dbReference type="InterPro" id="IPR013121">
    <property type="entry name" value="Fe_red_NAD-bd_6"/>
</dbReference>
<keyword evidence="10" id="KW-0325">Glycoprotein</keyword>
<feature type="transmembrane region" description="Helical" evidence="12">
    <location>
        <begin position="25"/>
        <end position="45"/>
    </location>
</feature>
<dbReference type="PANTHER" id="PTHR32361:SF9">
    <property type="entry name" value="FERRIC REDUCTASE TRANSMEMBRANE COMPONENT 3-RELATED"/>
    <property type="match status" value="1"/>
</dbReference>
<reference evidence="14" key="1">
    <citation type="journal article" date="2023" name="Mol. Phylogenet. Evol.">
        <title>Genome-scale phylogeny and comparative genomics of the fungal order Sordariales.</title>
        <authorList>
            <person name="Hensen N."/>
            <person name="Bonometti L."/>
            <person name="Westerberg I."/>
            <person name="Brannstrom I.O."/>
            <person name="Guillou S."/>
            <person name="Cros-Aarteil S."/>
            <person name="Calhoun S."/>
            <person name="Haridas S."/>
            <person name="Kuo A."/>
            <person name="Mondo S."/>
            <person name="Pangilinan J."/>
            <person name="Riley R."/>
            <person name="LaButti K."/>
            <person name="Andreopoulos B."/>
            <person name="Lipzen A."/>
            <person name="Chen C."/>
            <person name="Yan M."/>
            <person name="Daum C."/>
            <person name="Ng V."/>
            <person name="Clum A."/>
            <person name="Steindorff A."/>
            <person name="Ohm R.A."/>
            <person name="Martin F."/>
            <person name="Silar P."/>
            <person name="Natvig D.O."/>
            <person name="Lalanne C."/>
            <person name="Gautier V."/>
            <person name="Ament-Velasquez S.L."/>
            <person name="Kruys A."/>
            <person name="Hutchinson M.I."/>
            <person name="Powell A.J."/>
            <person name="Barry K."/>
            <person name="Miller A.N."/>
            <person name="Grigoriev I.V."/>
            <person name="Debuchy R."/>
            <person name="Gladieux P."/>
            <person name="Hiltunen Thoren M."/>
            <person name="Johannesson H."/>
        </authorList>
    </citation>
    <scope>NUCLEOTIDE SEQUENCE</scope>
    <source>
        <strain evidence="14">PSN309</strain>
    </source>
</reference>
<feature type="transmembrane region" description="Helical" evidence="12">
    <location>
        <begin position="206"/>
        <end position="225"/>
    </location>
</feature>